<proteinExistence type="predicted"/>
<protein>
    <submittedName>
        <fullName evidence="1">Uncharacterized protein</fullName>
    </submittedName>
</protein>
<dbReference type="AlphaFoldDB" id="A0A819KVZ5"/>
<comment type="caution">
    <text evidence="1">The sequence shown here is derived from an EMBL/GenBank/DDBJ whole genome shotgun (WGS) entry which is preliminary data.</text>
</comment>
<accession>A0A819KVZ5</accession>
<name>A0A819KVZ5_9BILA</name>
<organism evidence="1 2">
    <name type="scientific">Rotaria sordida</name>
    <dbReference type="NCBI Taxonomy" id="392033"/>
    <lineage>
        <taxon>Eukaryota</taxon>
        <taxon>Metazoa</taxon>
        <taxon>Spiralia</taxon>
        <taxon>Gnathifera</taxon>
        <taxon>Rotifera</taxon>
        <taxon>Eurotatoria</taxon>
        <taxon>Bdelloidea</taxon>
        <taxon>Philodinida</taxon>
        <taxon>Philodinidae</taxon>
        <taxon>Rotaria</taxon>
    </lineage>
</organism>
<dbReference type="EMBL" id="CAJOAX010005632">
    <property type="protein sequence ID" value="CAF3955065.1"/>
    <property type="molecule type" value="Genomic_DNA"/>
</dbReference>
<feature type="non-terminal residue" evidence="1">
    <location>
        <position position="1"/>
    </location>
</feature>
<evidence type="ECO:0000313" key="1">
    <source>
        <dbReference type="EMBL" id="CAF3955065.1"/>
    </source>
</evidence>
<evidence type="ECO:0000313" key="2">
    <source>
        <dbReference type="Proteomes" id="UP000663823"/>
    </source>
</evidence>
<gene>
    <name evidence="1" type="ORF">OTI717_LOCUS26591</name>
</gene>
<dbReference type="Proteomes" id="UP000663823">
    <property type="component" value="Unassembled WGS sequence"/>
</dbReference>
<reference evidence="1" key="1">
    <citation type="submission" date="2021-02" db="EMBL/GenBank/DDBJ databases">
        <authorList>
            <person name="Nowell W R."/>
        </authorList>
    </citation>
    <scope>NUCLEOTIDE SEQUENCE</scope>
</reference>
<sequence>ASLAQRSSPPIVTNTDEKKKAMYFMMFAH</sequence>